<dbReference type="PRINTS" id="PR00260">
    <property type="entry name" value="CHEMTRNSDUCR"/>
</dbReference>
<evidence type="ECO:0000256" key="4">
    <source>
        <dbReference type="ARBA" id="ARBA00022679"/>
    </source>
</evidence>
<dbReference type="InterPro" id="IPR001610">
    <property type="entry name" value="PAC"/>
</dbReference>
<dbReference type="InterPro" id="IPR004089">
    <property type="entry name" value="MCPsignal_dom"/>
</dbReference>
<evidence type="ECO:0000313" key="10">
    <source>
        <dbReference type="EMBL" id="MDF4024514.1"/>
    </source>
</evidence>
<keyword evidence="5" id="KW-0418">Kinase</keyword>
<evidence type="ECO:0000259" key="8">
    <source>
        <dbReference type="PROSITE" id="PS50111"/>
    </source>
</evidence>
<dbReference type="EC" id="2.7.13.3" evidence="2"/>
<dbReference type="InterPro" id="IPR004090">
    <property type="entry name" value="Chemotax_Me-accpt_rcpt"/>
</dbReference>
<comment type="catalytic activity">
    <reaction evidence="1">
        <text>ATP + protein L-histidine = ADP + protein N-phospho-L-histidine.</text>
        <dbReference type="EC" id="2.7.13.3"/>
    </reaction>
</comment>
<feature type="domain" description="PAC" evidence="9">
    <location>
        <begin position="274"/>
        <end position="326"/>
    </location>
</feature>
<dbReference type="InterPro" id="IPR052162">
    <property type="entry name" value="Sensor_kinase/Photoreceptor"/>
</dbReference>
<dbReference type="PANTHER" id="PTHR43304:SF1">
    <property type="entry name" value="PAC DOMAIN-CONTAINING PROTEIN"/>
    <property type="match status" value="1"/>
</dbReference>
<gene>
    <name evidence="10" type="ORF">P3W24_06025</name>
</gene>
<dbReference type="Pfam" id="PF00015">
    <property type="entry name" value="MCPsignal"/>
    <property type="match status" value="1"/>
</dbReference>
<evidence type="ECO:0000256" key="7">
    <source>
        <dbReference type="PROSITE-ProRule" id="PRU00284"/>
    </source>
</evidence>
<dbReference type="CDD" id="cd00130">
    <property type="entry name" value="PAS"/>
    <property type="match status" value="2"/>
</dbReference>
<evidence type="ECO:0000256" key="1">
    <source>
        <dbReference type="ARBA" id="ARBA00000085"/>
    </source>
</evidence>
<dbReference type="SMART" id="SM00086">
    <property type="entry name" value="PAC"/>
    <property type="match status" value="2"/>
</dbReference>
<accession>A0ABT6B8T8</accession>
<dbReference type="PROSITE" id="PS50113">
    <property type="entry name" value="PAC"/>
    <property type="match status" value="2"/>
</dbReference>
<dbReference type="SUPFAM" id="SSF58104">
    <property type="entry name" value="Methyl-accepting chemotaxis protein (MCP) signaling domain"/>
    <property type="match status" value="1"/>
</dbReference>
<dbReference type="PANTHER" id="PTHR43304">
    <property type="entry name" value="PHYTOCHROME-LIKE PROTEIN CPH1"/>
    <property type="match status" value="1"/>
</dbReference>
<dbReference type="EMBL" id="JARJJS010000001">
    <property type="protein sequence ID" value="MDF4024514.1"/>
    <property type="molecule type" value="Genomic_DNA"/>
</dbReference>
<name>A0ABT6B8T8_9GAMM</name>
<dbReference type="Pfam" id="PF08447">
    <property type="entry name" value="PAS_3"/>
    <property type="match status" value="2"/>
</dbReference>
<dbReference type="Proteomes" id="UP001528850">
    <property type="component" value="Unassembled WGS sequence"/>
</dbReference>
<dbReference type="InterPro" id="IPR013655">
    <property type="entry name" value="PAS_fold_3"/>
</dbReference>
<dbReference type="InterPro" id="IPR000014">
    <property type="entry name" value="PAS"/>
</dbReference>
<dbReference type="Gene3D" id="1.10.287.950">
    <property type="entry name" value="Methyl-accepting chemotaxis protein"/>
    <property type="match status" value="1"/>
</dbReference>
<protein>
    <recommendedName>
        <fullName evidence="2">histidine kinase</fullName>
        <ecNumber evidence="2">2.7.13.3</ecNumber>
    </recommendedName>
</protein>
<dbReference type="PROSITE" id="PS50111">
    <property type="entry name" value="CHEMOTAXIS_TRANSDUC_2"/>
    <property type="match status" value="1"/>
</dbReference>
<dbReference type="InterPro" id="IPR000700">
    <property type="entry name" value="PAS-assoc_C"/>
</dbReference>
<keyword evidence="11" id="KW-1185">Reference proteome</keyword>
<evidence type="ECO:0000256" key="3">
    <source>
        <dbReference type="ARBA" id="ARBA00022553"/>
    </source>
</evidence>
<feature type="domain" description="Methyl-accepting transducer" evidence="8">
    <location>
        <begin position="338"/>
        <end position="416"/>
    </location>
</feature>
<sequence>MQALSRWFRTARSFVPAVPVGPSIVSDPSAELRETVNPPPHADDAALEALQARFDLVRRVSNDGLWDMEAIGGQVDASQPFWWSDQFRRLLGFASEADFPNVLGSWSSRLHPDDVEPTLSAFSAHLADTSGRTPYDVRYRLRLRDETYRWFRAQGQTIRHPNGEPIRVAGSLTDIHDEMERDAELELMITRFNLARELLNDGLWDMSVVAGDPINPKNAFWWSPQFRQLLGFGSTAEFPDVLDSWASRLHPEDKDLTLQAFVDHLNDKTGQTPYDVHYRVRCKDGDYRWFRARGQTSREADGTPLRAVGVLTDVQKERDRVAAEQARERQAEATVAAAGRIGELVSDIQLIAHQTNIVSLNATIEAARLGHDGKGFGVIADEIRRLAHTTRQLTDQVADLQGVILAGVNAEAGVAA</sequence>
<evidence type="ECO:0000259" key="9">
    <source>
        <dbReference type="PROSITE" id="PS50113"/>
    </source>
</evidence>
<dbReference type="Gene3D" id="3.30.450.20">
    <property type="entry name" value="PAS domain"/>
    <property type="match status" value="2"/>
</dbReference>
<evidence type="ECO:0000256" key="2">
    <source>
        <dbReference type="ARBA" id="ARBA00012438"/>
    </source>
</evidence>
<keyword evidence="4" id="KW-0808">Transferase</keyword>
<proteinExistence type="predicted"/>
<comment type="caution">
    <text evidence="10">The sequence shown here is derived from an EMBL/GenBank/DDBJ whole genome shotgun (WGS) entry which is preliminary data.</text>
</comment>
<dbReference type="SUPFAM" id="SSF55785">
    <property type="entry name" value="PYP-like sensor domain (PAS domain)"/>
    <property type="match status" value="2"/>
</dbReference>
<feature type="domain" description="PAC" evidence="9">
    <location>
        <begin position="135"/>
        <end position="187"/>
    </location>
</feature>
<evidence type="ECO:0000313" key="11">
    <source>
        <dbReference type="Proteomes" id="UP001528850"/>
    </source>
</evidence>
<organism evidence="10 11">
    <name type="scientific">Luteibacter sahnii</name>
    <dbReference type="NCBI Taxonomy" id="3021977"/>
    <lineage>
        <taxon>Bacteria</taxon>
        <taxon>Pseudomonadati</taxon>
        <taxon>Pseudomonadota</taxon>
        <taxon>Gammaproteobacteria</taxon>
        <taxon>Lysobacterales</taxon>
        <taxon>Rhodanobacteraceae</taxon>
        <taxon>Luteibacter</taxon>
    </lineage>
</organism>
<keyword evidence="3" id="KW-0597">Phosphoprotein</keyword>
<evidence type="ECO:0000256" key="6">
    <source>
        <dbReference type="ARBA" id="ARBA00023224"/>
    </source>
</evidence>
<reference evidence="10 11" key="1">
    <citation type="journal article" date="2024" name="Curr. Microbiol.">
        <title>Luteibacter sahnii sp. nov., A Novel Yellow-Colored Xanthomonadin Pigment Producing Probiotic Bacterium from Healthy Rice Seed Microbiome.</title>
        <authorList>
            <person name="Jaiswal G."/>
            <person name="Rana R."/>
            <person name="Nayak P.K."/>
            <person name="Chouhan R."/>
            <person name="Gandhi S.G."/>
            <person name="Patel H.K."/>
            <person name="Patil P.B."/>
        </authorList>
    </citation>
    <scope>NUCLEOTIDE SEQUENCE [LARGE SCALE GENOMIC DNA]</scope>
    <source>
        <strain evidence="10 11">PPL201</strain>
    </source>
</reference>
<evidence type="ECO:0000256" key="5">
    <source>
        <dbReference type="ARBA" id="ARBA00022777"/>
    </source>
</evidence>
<keyword evidence="6 7" id="KW-0807">Transducer</keyword>
<dbReference type="InterPro" id="IPR035965">
    <property type="entry name" value="PAS-like_dom_sf"/>
</dbReference>